<gene>
    <name evidence="2" type="ORF">SAMN04488027_10448</name>
</gene>
<dbReference type="InterPro" id="IPR006037">
    <property type="entry name" value="RCK_C"/>
</dbReference>
<dbReference type="EMBL" id="FNCW01000004">
    <property type="protein sequence ID" value="SDG61718.1"/>
    <property type="molecule type" value="Genomic_DNA"/>
</dbReference>
<proteinExistence type="predicted"/>
<evidence type="ECO:0000259" key="1">
    <source>
        <dbReference type="PROSITE" id="PS51201"/>
    </source>
</evidence>
<dbReference type="SUPFAM" id="SSF51735">
    <property type="entry name" value="NAD(P)-binding Rossmann-fold domains"/>
    <property type="match status" value="1"/>
</dbReference>
<accession>A0A1G7VQ88</accession>
<evidence type="ECO:0000313" key="3">
    <source>
        <dbReference type="Proteomes" id="UP000199296"/>
    </source>
</evidence>
<dbReference type="PROSITE" id="PS51201">
    <property type="entry name" value="RCK_N"/>
    <property type="match status" value="1"/>
</dbReference>
<dbReference type="PANTHER" id="PTHR43833:SF7">
    <property type="entry name" value="KTR SYSTEM POTASSIUM UPTAKE PROTEIN C"/>
    <property type="match status" value="1"/>
</dbReference>
<dbReference type="InterPro" id="IPR050721">
    <property type="entry name" value="Trk_Ktr_HKT_K-transport"/>
</dbReference>
<dbReference type="SUPFAM" id="SSF116726">
    <property type="entry name" value="TrkA C-terminal domain-like"/>
    <property type="match status" value="1"/>
</dbReference>
<name>A0A1G7VQ88_9FLAO</name>
<dbReference type="InterPro" id="IPR036291">
    <property type="entry name" value="NAD(P)-bd_dom_sf"/>
</dbReference>
<sequence length="236" mass="26510">MKYIIVGLGNFGSSIAQKLTALGNEVIAIDDSMEKVDHFKEKVTHTIRMDATDELAVSDLPFEETDIVLIAIGEDQGSNLMATALFKNLGAKRLISRAINPLHKKVLEAIGVDEIVHPESETAERWSNKLHLKNVIDSFELNEDFSIIETQVPEKYVGKTIKELKIREEHDLLILTIIQREEKTTQIGEKEKVDKIEGIADPNVELKEKDILVIFGKNSDLDSFIGEKSSEKNQDD</sequence>
<dbReference type="GO" id="GO:0006813">
    <property type="term" value="P:potassium ion transport"/>
    <property type="evidence" value="ECO:0007669"/>
    <property type="project" value="InterPro"/>
</dbReference>
<keyword evidence="3" id="KW-1185">Reference proteome</keyword>
<reference evidence="2 3" key="1">
    <citation type="submission" date="2016-10" db="EMBL/GenBank/DDBJ databases">
        <authorList>
            <person name="de Groot N.N."/>
        </authorList>
    </citation>
    <scope>NUCLEOTIDE SEQUENCE [LARGE SCALE GENOMIC DNA]</scope>
    <source>
        <strain evidence="2 3">DSM 19803</strain>
    </source>
</reference>
<organism evidence="2 3">
    <name type="scientific">Psychroflexus sediminis</name>
    <dbReference type="NCBI Taxonomy" id="470826"/>
    <lineage>
        <taxon>Bacteria</taxon>
        <taxon>Pseudomonadati</taxon>
        <taxon>Bacteroidota</taxon>
        <taxon>Flavobacteriia</taxon>
        <taxon>Flavobacteriales</taxon>
        <taxon>Flavobacteriaceae</taxon>
        <taxon>Psychroflexus</taxon>
    </lineage>
</organism>
<dbReference type="Gene3D" id="3.30.70.1450">
    <property type="entry name" value="Regulator of K+ conductance, C-terminal domain"/>
    <property type="match status" value="1"/>
</dbReference>
<dbReference type="RefSeq" id="WP_093366258.1">
    <property type="nucleotide sequence ID" value="NZ_FNCW01000004.1"/>
</dbReference>
<evidence type="ECO:0000313" key="2">
    <source>
        <dbReference type="EMBL" id="SDG61718.1"/>
    </source>
</evidence>
<feature type="domain" description="RCK N-terminal" evidence="1">
    <location>
        <begin position="1"/>
        <end position="116"/>
    </location>
</feature>
<dbReference type="OrthoDB" id="9776294at2"/>
<dbReference type="AlphaFoldDB" id="A0A1G7VQ88"/>
<dbReference type="Pfam" id="PF02254">
    <property type="entry name" value="TrkA_N"/>
    <property type="match status" value="1"/>
</dbReference>
<dbReference type="Pfam" id="PF02080">
    <property type="entry name" value="TrkA_C"/>
    <property type="match status" value="1"/>
</dbReference>
<dbReference type="InterPro" id="IPR036721">
    <property type="entry name" value="RCK_C_sf"/>
</dbReference>
<protein>
    <submittedName>
        <fullName evidence="2">Trk system potassium uptake protein TrkA</fullName>
    </submittedName>
</protein>
<dbReference type="Gene3D" id="3.40.50.720">
    <property type="entry name" value="NAD(P)-binding Rossmann-like Domain"/>
    <property type="match status" value="1"/>
</dbReference>
<dbReference type="STRING" id="470826.SAMN04488027_10448"/>
<dbReference type="Proteomes" id="UP000199296">
    <property type="component" value="Unassembled WGS sequence"/>
</dbReference>
<dbReference type="InterPro" id="IPR003148">
    <property type="entry name" value="RCK_N"/>
</dbReference>
<dbReference type="GO" id="GO:0008324">
    <property type="term" value="F:monoatomic cation transmembrane transporter activity"/>
    <property type="evidence" value="ECO:0007669"/>
    <property type="project" value="InterPro"/>
</dbReference>
<dbReference type="PANTHER" id="PTHR43833">
    <property type="entry name" value="POTASSIUM CHANNEL PROTEIN 2-RELATED-RELATED"/>
    <property type="match status" value="1"/>
</dbReference>